<dbReference type="EMBL" id="GGEC01055715">
    <property type="protein sequence ID" value="MBX36199.1"/>
    <property type="molecule type" value="Transcribed_RNA"/>
</dbReference>
<accession>A0A2P2N129</accession>
<proteinExistence type="predicted"/>
<sequence length="64" mass="7457">MPDKNDTFDLDLSDKNIMECKKPEEKCVLNLDLTQDVMTTCKSKIQATRVKYHNKIYKFSSSPK</sequence>
<name>A0A2P2N129_RHIMU</name>
<evidence type="ECO:0000313" key="1">
    <source>
        <dbReference type="EMBL" id="MBX36199.1"/>
    </source>
</evidence>
<dbReference type="AlphaFoldDB" id="A0A2P2N129"/>
<protein>
    <submittedName>
        <fullName evidence="1">Uncharacterized protein</fullName>
    </submittedName>
</protein>
<reference evidence="1" key="1">
    <citation type="submission" date="2018-02" db="EMBL/GenBank/DDBJ databases">
        <title>Rhizophora mucronata_Transcriptome.</title>
        <authorList>
            <person name="Meera S.P."/>
            <person name="Sreeshan A."/>
            <person name="Augustine A."/>
        </authorList>
    </citation>
    <scope>NUCLEOTIDE SEQUENCE</scope>
    <source>
        <tissue evidence="1">Leaf</tissue>
    </source>
</reference>
<organism evidence="1">
    <name type="scientific">Rhizophora mucronata</name>
    <name type="common">Asiatic mangrove</name>
    <dbReference type="NCBI Taxonomy" id="61149"/>
    <lineage>
        <taxon>Eukaryota</taxon>
        <taxon>Viridiplantae</taxon>
        <taxon>Streptophyta</taxon>
        <taxon>Embryophyta</taxon>
        <taxon>Tracheophyta</taxon>
        <taxon>Spermatophyta</taxon>
        <taxon>Magnoliopsida</taxon>
        <taxon>eudicotyledons</taxon>
        <taxon>Gunneridae</taxon>
        <taxon>Pentapetalae</taxon>
        <taxon>rosids</taxon>
        <taxon>fabids</taxon>
        <taxon>Malpighiales</taxon>
        <taxon>Rhizophoraceae</taxon>
        <taxon>Rhizophora</taxon>
    </lineage>
</organism>